<gene>
    <name evidence="1" type="ORF">L3H44_09300</name>
</gene>
<protein>
    <submittedName>
        <fullName evidence="1">Uncharacterized protein</fullName>
    </submittedName>
</protein>
<dbReference type="RefSeq" id="WP_102215104.1">
    <property type="nucleotide sequence ID" value="NZ_JAGSOA010000003.1"/>
</dbReference>
<reference evidence="1 2" key="1">
    <citation type="submission" date="2022-01" db="EMBL/GenBank/DDBJ databases">
        <title>Identification and Characterization of Corynebacterium sp.</title>
        <authorList>
            <person name="Luo Q."/>
            <person name="Qu P."/>
            <person name="Chen Q."/>
        </authorList>
    </citation>
    <scope>NUCLEOTIDE SEQUENCE [LARGE SCALE GENOMIC DNA]</scope>
    <source>
        <strain evidence="1 2">MC-12</strain>
    </source>
</reference>
<dbReference type="EMBL" id="JAKJKU010000004">
    <property type="protein sequence ID" value="MCF6774596.1"/>
    <property type="molecule type" value="Genomic_DNA"/>
</dbReference>
<proteinExistence type="predicted"/>
<evidence type="ECO:0000313" key="1">
    <source>
        <dbReference type="EMBL" id="MCF6774596.1"/>
    </source>
</evidence>
<dbReference type="GeneID" id="92727619"/>
<organism evidence="1 2">
    <name type="scientific">Corynebacterium parakroppenstedtii</name>
    <dbReference type="NCBI Taxonomy" id="2828363"/>
    <lineage>
        <taxon>Bacteria</taxon>
        <taxon>Bacillati</taxon>
        <taxon>Actinomycetota</taxon>
        <taxon>Actinomycetes</taxon>
        <taxon>Mycobacteriales</taxon>
        <taxon>Corynebacteriaceae</taxon>
        <taxon>Corynebacterium</taxon>
    </lineage>
</organism>
<evidence type="ECO:0000313" key="2">
    <source>
        <dbReference type="Proteomes" id="UP001200604"/>
    </source>
</evidence>
<comment type="caution">
    <text evidence="1">The sequence shown here is derived from an EMBL/GenBank/DDBJ whole genome shotgun (WGS) entry which is preliminary data.</text>
</comment>
<name>A0ABS9HNI9_9CORY</name>
<accession>A0ABS9HNI9</accession>
<dbReference type="Proteomes" id="UP001200604">
    <property type="component" value="Unassembled WGS sequence"/>
</dbReference>
<keyword evidence="2" id="KW-1185">Reference proteome</keyword>
<sequence length="100" mass="11393">MMKTKPRRWSLSMQPPLDNAEEVWQEQHEITIWAQERALCSICGLSSDVGIIEQQLLALNSTFKAKKADDFNEETDKGVFKIEVFKGPSIALIKQIVDTQ</sequence>